<feature type="domain" description="RNase III" evidence="2">
    <location>
        <begin position="298"/>
        <end position="351"/>
    </location>
</feature>
<evidence type="ECO:0000313" key="4">
    <source>
        <dbReference type="Proteomes" id="UP000265427"/>
    </source>
</evidence>
<dbReference type="Pfam" id="PF00636">
    <property type="entry name" value="Ribonuclease_3"/>
    <property type="match status" value="1"/>
</dbReference>
<dbReference type="PANTHER" id="PTHR14950:SF37">
    <property type="entry name" value="ENDORIBONUCLEASE DICER"/>
    <property type="match status" value="1"/>
</dbReference>
<gene>
    <name evidence="3" type="ORF">DYB36_004620</name>
</gene>
<accession>A0A396ZYB1</accession>
<organism evidence="3 4">
    <name type="scientific">Aphanomyces astaci</name>
    <name type="common">Crayfish plague agent</name>
    <dbReference type="NCBI Taxonomy" id="112090"/>
    <lineage>
        <taxon>Eukaryota</taxon>
        <taxon>Sar</taxon>
        <taxon>Stramenopiles</taxon>
        <taxon>Oomycota</taxon>
        <taxon>Saprolegniomycetes</taxon>
        <taxon>Saprolegniales</taxon>
        <taxon>Verrucalvaceae</taxon>
        <taxon>Aphanomyces</taxon>
    </lineage>
</organism>
<reference evidence="3 4" key="1">
    <citation type="submission" date="2018-08" db="EMBL/GenBank/DDBJ databases">
        <title>Aphanomyces genome sequencing and annotation.</title>
        <authorList>
            <person name="Minardi D."/>
            <person name="Oidtmann B."/>
            <person name="Van Der Giezen M."/>
            <person name="Studholme D.J."/>
        </authorList>
    </citation>
    <scope>NUCLEOTIDE SEQUENCE [LARGE SCALE GENOMIC DNA]</scope>
    <source>
        <strain evidence="3 4">Kv</strain>
    </source>
</reference>
<dbReference type="GO" id="GO:0006396">
    <property type="term" value="P:RNA processing"/>
    <property type="evidence" value="ECO:0007669"/>
    <property type="project" value="InterPro"/>
</dbReference>
<dbReference type="VEuPathDB" id="FungiDB:H257_04340"/>
<dbReference type="SUPFAM" id="SSF69065">
    <property type="entry name" value="RNase III domain-like"/>
    <property type="match status" value="2"/>
</dbReference>
<sequence>MPIVFRFLRHVIQLDAFEARWHLTFADKSLLRQAFTHASYVDCGVQSAGGAAESVLGRVQMGHTFSTSNDLPQMPTTTTYSSLQATSLGVGNDGLAAGSARYSHYLCSYDRLVFVGDAVLSFVFPDVSETHLRDLRAKIVNNDTVGDLAKTCHVHDLILTSFSLAAVDEYVCSLILGTSTIVAADCVKAILGAILYDQVRIGLLGGGGRFLLTRPRAQGWTDGVVTARAFLRHLFVVYDSELADFMFLLSHDVAAKVGGVVDCHRHSLATHPKATQEASRHEQFLALCPTIPIDRTHLWLQAMTHKSFQGLAVSSDEYVLGKVDGNYERLEFLGESILHVVTCRVLMDMLPFHEVPYPLDLHAIEQFLHKCLFPLVSDAAVANRAVLGPKQRFLDHVRQWPDKTLVSFDDLDPPDGVHMHAVGLSVDGFLVCRAMAPTKEIAANQAALKALQLFGL</sequence>
<dbReference type="GO" id="GO:0004525">
    <property type="term" value="F:ribonuclease III activity"/>
    <property type="evidence" value="ECO:0007669"/>
    <property type="project" value="InterPro"/>
</dbReference>
<dbReference type="EMBL" id="QUSZ01009433">
    <property type="protein sequence ID" value="RHX99104.1"/>
    <property type="molecule type" value="Genomic_DNA"/>
</dbReference>
<proteinExistence type="predicted"/>
<dbReference type="AlphaFoldDB" id="A0A396ZYB1"/>
<protein>
    <recommendedName>
        <fullName evidence="2">RNase III domain-containing protein</fullName>
    </recommendedName>
</protein>
<dbReference type="Gene3D" id="1.10.1520.10">
    <property type="entry name" value="Ribonuclease III domain"/>
    <property type="match status" value="2"/>
</dbReference>
<evidence type="ECO:0000259" key="2">
    <source>
        <dbReference type="PROSITE" id="PS50142"/>
    </source>
</evidence>
<comment type="caution">
    <text evidence="3">The sequence shown here is derived from an EMBL/GenBank/DDBJ whole genome shotgun (WGS) entry which is preliminary data.</text>
</comment>
<name>A0A396ZYB1_APHAT</name>
<dbReference type="PROSITE" id="PS50142">
    <property type="entry name" value="RNASE_3_2"/>
    <property type="match status" value="2"/>
</dbReference>
<evidence type="ECO:0000313" key="3">
    <source>
        <dbReference type="EMBL" id="RHX99104.1"/>
    </source>
</evidence>
<dbReference type="InterPro" id="IPR036389">
    <property type="entry name" value="RNase_III_sf"/>
</dbReference>
<dbReference type="SMART" id="SM00535">
    <property type="entry name" value="RIBOc"/>
    <property type="match status" value="1"/>
</dbReference>
<dbReference type="Proteomes" id="UP000265427">
    <property type="component" value="Unassembled WGS sequence"/>
</dbReference>
<dbReference type="PANTHER" id="PTHR14950">
    <property type="entry name" value="DICER-RELATED"/>
    <property type="match status" value="1"/>
</dbReference>
<dbReference type="InterPro" id="IPR000999">
    <property type="entry name" value="RNase_III_dom"/>
</dbReference>
<feature type="domain" description="RNase III" evidence="2">
    <location>
        <begin position="14"/>
        <end position="199"/>
    </location>
</feature>
<dbReference type="CDD" id="cd00593">
    <property type="entry name" value="RIBOc"/>
    <property type="match status" value="1"/>
</dbReference>
<keyword evidence="1" id="KW-0378">Hydrolase</keyword>
<evidence type="ECO:0000256" key="1">
    <source>
        <dbReference type="ARBA" id="ARBA00022801"/>
    </source>
</evidence>
<dbReference type="SUPFAM" id="SSF54768">
    <property type="entry name" value="dsRNA-binding domain-like"/>
    <property type="match status" value="1"/>
</dbReference>